<protein>
    <submittedName>
        <fullName evidence="1">Uncharacterized protein</fullName>
    </submittedName>
</protein>
<comment type="caution">
    <text evidence="1">The sequence shown here is derived from an EMBL/GenBank/DDBJ whole genome shotgun (WGS) entry which is preliminary data.</text>
</comment>
<organism evidence="1 2">
    <name type="scientific">Burkholderia multivorans CGD2</name>
    <dbReference type="NCBI Taxonomy" id="513052"/>
    <lineage>
        <taxon>Bacteria</taxon>
        <taxon>Pseudomonadati</taxon>
        <taxon>Pseudomonadota</taxon>
        <taxon>Betaproteobacteria</taxon>
        <taxon>Burkholderiales</taxon>
        <taxon>Burkholderiaceae</taxon>
        <taxon>Burkholderia</taxon>
        <taxon>Burkholderia cepacia complex</taxon>
    </lineage>
</organism>
<evidence type="ECO:0000313" key="1">
    <source>
        <dbReference type="EMBL" id="EEE07252.1"/>
    </source>
</evidence>
<dbReference type="Proteomes" id="UP000004535">
    <property type="component" value="Unassembled WGS sequence"/>
</dbReference>
<dbReference type="AlphaFoldDB" id="B9BNT4"/>
<name>B9BNT4_9BURK</name>
<dbReference type="EMBL" id="ACFC01000004">
    <property type="protein sequence ID" value="EEE07252.1"/>
    <property type="molecule type" value="Genomic_DNA"/>
</dbReference>
<evidence type="ECO:0000313" key="2">
    <source>
        <dbReference type="Proteomes" id="UP000004535"/>
    </source>
</evidence>
<gene>
    <name evidence="1" type="ORF">BURMUCGD2_6354</name>
</gene>
<sequence>MPETSTAIGNEFFKILRLTVAGDILRRRAYDEREAPQRTDDDILSRFGADTKANIDSCLDEVGEMIVQYELEVDVGMETLKPCDTR</sequence>
<proteinExistence type="predicted"/>
<accession>B9BNT4</accession>
<reference evidence="1 2" key="1">
    <citation type="journal article" date="2012" name="J. Bacteriol.">
        <title>Draft Genome Sequence Determination for Cystic Fibrosis and Chronic Granulomatous Disease Burkholderia multivorans Isolates.</title>
        <authorList>
            <person name="Varga J.J."/>
            <person name="Losada L."/>
            <person name="Zelazny A.M."/>
            <person name="Brinkac L."/>
            <person name="Harkins D."/>
            <person name="Radune D."/>
            <person name="Hostetler J."/>
            <person name="Sampaio E.P."/>
            <person name="Ronning C.M."/>
            <person name="Nierman W.C."/>
            <person name="Greenberg D.E."/>
            <person name="Holland S.M."/>
            <person name="Goldberg J.B."/>
        </authorList>
    </citation>
    <scope>NUCLEOTIDE SEQUENCE [LARGE SCALE GENOMIC DNA]</scope>
    <source>
        <strain evidence="1 2">CGD2</strain>
    </source>
</reference>